<accession>A0A9D1CKZ8</accession>
<dbReference type="PANTHER" id="PTHR47959:SF1">
    <property type="entry name" value="ATP-DEPENDENT RNA HELICASE DBPA"/>
    <property type="match status" value="1"/>
</dbReference>
<dbReference type="CDD" id="cd00268">
    <property type="entry name" value="DEADc"/>
    <property type="match status" value="1"/>
</dbReference>
<evidence type="ECO:0000259" key="8">
    <source>
        <dbReference type="PROSITE" id="PS51192"/>
    </source>
</evidence>
<dbReference type="SUPFAM" id="SSF52540">
    <property type="entry name" value="P-loop containing nucleoside triphosphate hydrolases"/>
    <property type="match status" value="1"/>
</dbReference>
<dbReference type="GO" id="GO:0016787">
    <property type="term" value="F:hydrolase activity"/>
    <property type="evidence" value="ECO:0007669"/>
    <property type="project" value="UniProtKB-KW"/>
</dbReference>
<dbReference type="InterPro" id="IPR001650">
    <property type="entry name" value="Helicase_C-like"/>
</dbReference>
<dbReference type="PROSITE" id="PS00039">
    <property type="entry name" value="DEAD_ATP_HELICASE"/>
    <property type="match status" value="1"/>
</dbReference>
<evidence type="ECO:0000259" key="9">
    <source>
        <dbReference type="PROSITE" id="PS51194"/>
    </source>
</evidence>
<dbReference type="Pfam" id="PF00270">
    <property type="entry name" value="DEAD"/>
    <property type="match status" value="1"/>
</dbReference>
<dbReference type="EMBL" id="DVFK01000022">
    <property type="protein sequence ID" value="HIQ67221.1"/>
    <property type="molecule type" value="Genomic_DNA"/>
</dbReference>
<evidence type="ECO:0000256" key="1">
    <source>
        <dbReference type="ARBA" id="ARBA00022741"/>
    </source>
</evidence>
<keyword evidence="2 7" id="KW-0378">Hydrolase</keyword>
<dbReference type="InterPro" id="IPR011545">
    <property type="entry name" value="DEAD/DEAH_box_helicase_dom"/>
</dbReference>
<reference evidence="11" key="2">
    <citation type="journal article" date="2021" name="PeerJ">
        <title>Extensive microbial diversity within the chicken gut microbiome revealed by metagenomics and culture.</title>
        <authorList>
            <person name="Gilroy R."/>
            <person name="Ravi A."/>
            <person name="Getino M."/>
            <person name="Pursley I."/>
            <person name="Horton D.L."/>
            <person name="Alikhan N.F."/>
            <person name="Baker D."/>
            <person name="Gharbi K."/>
            <person name="Hall N."/>
            <person name="Watson M."/>
            <person name="Adriaenssens E.M."/>
            <person name="Foster-Nyarko E."/>
            <person name="Jarju S."/>
            <person name="Secka A."/>
            <person name="Antonio M."/>
            <person name="Oren A."/>
            <person name="Chaudhuri R.R."/>
            <person name="La Ragione R."/>
            <person name="Hildebrand F."/>
            <person name="Pallen M.J."/>
        </authorList>
    </citation>
    <scope>NUCLEOTIDE SEQUENCE</scope>
    <source>
        <strain evidence="11">13361</strain>
    </source>
</reference>
<evidence type="ECO:0000256" key="5">
    <source>
        <dbReference type="ARBA" id="ARBA00038437"/>
    </source>
</evidence>
<dbReference type="PANTHER" id="PTHR47959">
    <property type="entry name" value="ATP-DEPENDENT RNA HELICASE RHLE-RELATED"/>
    <property type="match status" value="1"/>
</dbReference>
<dbReference type="InterPro" id="IPR014014">
    <property type="entry name" value="RNA_helicase_DEAD_Q_motif"/>
</dbReference>
<evidence type="ECO:0000256" key="3">
    <source>
        <dbReference type="ARBA" id="ARBA00022806"/>
    </source>
</evidence>
<evidence type="ECO:0000313" key="12">
    <source>
        <dbReference type="Proteomes" id="UP000886796"/>
    </source>
</evidence>
<dbReference type="PROSITE" id="PS51192">
    <property type="entry name" value="HELICASE_ATP_BIND_1"/>
    <property type="match status" value="1"/>
</dbReference>
<dbReference type="GO" id="GO:0005524">
    <property type="term" value="F:ATP binding"/>
    <property type="evidence" value="ECO:0007669"/>
    <property type="project" value="UniProtKB-KW"/>
</dbReference>
<dbReference type="PROSITE" id="PS51195">
    <property type="entry name" value="Q_MOTIF"/>
    <property type="match status" value="1"/>
</dbReference>
<feature type="short sequence motif" description="Q motif" evidence="6">
    <location>
        <begin position="6"/>
        <end position="34"/>
    </location>
</feature>
<sequence>MEENILSFQDLGLSQPTLQALERRGYGYPTTIQQEAIPPLMEWKDVIAKAPTGTGKTFAFGIPMIEHIDPELPEVQGLILAPTRELAIQIGDELRELLTFHKGIRVAVLYGGAGIVGQAKQLEKKPQIVVATPGRLMDHYNRKNIRLDKIRTVILDEADRMLDLGFFKDVTRIIERVKNRKNLGLFSATISQEVMTVSWMYQRDEVEITVEPKEEDRPDIQQFSITVTPLEKAETTLRLIRTQDYHRVIIFCNTKHMCQRLCDEFQRAGASCDCIHGDIRQSQREKTMQQYRDGKLEILIATDVASRGIDVEDVDCVINYDVPLENEYYVHRIGRTGRAKKKGVAYSIIGNFPEQAKLDEIAKYSHYQIQPVVLFDDGTLTPQEVKAPVIKKRFR</sequence>
<feature type="domain" description="DEAD-box RNA helicase Q" evidence="10">
    <location>
        <begin position="6"/>
        <end position="34"/>
    </location>
</feature>
<dbReference type="GO" id="GO:0005829">
    <property type="term" value="C:cytosol"/>
    <property type="evidence" value="ECO:0007669"/>
    <property type="project" value="TreeGrafter"/>
</dbReference>
<name>A0A9D1CKZ8_9FIRM</name>
<reference evidence="11" key="1">
    <citation type="submission" date="2020-10" db="EMBL/GenBank/DDBJ databases">
        <authorList>
            <person name="Gilroy R."/>
        </authorList>
    </citation>
    <scope>NUCLEOTIDE SEQUENCE</scope>
    <source>
        <strain evidence="11">13361</strain>
    </source>
</reference>
<proteinExistence type="inferred from homology"/>
<dbReference type="GO" id="GO:0003676">
    <property type="term" value="F:nucleic acid binding"/>
    <property type="evidence" value="ECO:0007669"/>
    <property type="project" value="InterPro"/>
</dbReference>
<dbReference type="CDD" id="cd18787">
    <property type="entry name" value="SF2_C_DEAD"/>
    <property type="match status" value="1"/>
</dbReference>
<organism evidence="11 12">
    <name type="scientific">Candidatus Faecousia excrementigallinarum</name>
    <dbReference type="NCBI Taxonomy" id="2840806"/>
    <lineage>
        <taxon>Bacteria</taxon>
        <taxon>Bacillati</taxon>
        <taxon>Bacillota</taxon>
        <taxon>Clostridia</taxon>
        <taxon>Eubacteriales</taxon>
        <taxon>Oscillospiraceae</taxon>
        <taxon>Faecousia</taxon>
    </lineage>
</organism>
<dbReference type="InterPro" id="IPR000629">
    <property type="entry name" value="RNA-helicase_DEAD-box_CS"/>
</dbReference>
<evidence type="ECO:0000259" key="10">
    <source>
        <dbReference type="PROSITE" id="PS51195"/>
    </source>
</evidence>
<dbReference type="InterPro" id="IPR044742">
    <property type="entry name" value="DEAD/DEAH_RhlB"/>
</dbReference>
<dbReference type="InterPro" id="IPR027417">
    <property type="entry name" value="P-loop_NTPase"/>
</dbReference>
<dbReference type="InterPro" id="IPR014001">
    <property type="entry name" value="Helicase_ATP-bd"/>
</dbReference>
<evidence type="ECO:0000256" key="6">
    <source>
        <dbReference type="PROSITE-ProRule" id="PRU00552"/>
    </source>
</evidence>
<feature type="domain" description="Helicase C-terminal" evidence="9">
    <location>
        <begin position="232"/>
        <end position="380"/>
    </location>
</feature>
<keyword evidence="1 7" id="KW-0547">Nucleotide-binding</keyword>
<evidence type="ECO:0000256" key="7">
    <source>
        <dbReference type="RuleBase" id="RU000492"/>
    </source>
</evidence>
<feature type="domain" description="Helicase ATP-binding" evidence="8">
    <location>
        <begin position="37"/>
        <end position="208"/>
    </location>
</feature>
<comment type="similarity">
    <text evidence="5 7">Belongs to the DEAD box helicase family.</text>
</comment>
<dbReference type="SMART" id="SM00490">
    <property type="entry name" value="HELICc"/>
    <property type="match status" value="1"/>
</dbReference>
<comment type="caution">
    <text evidence="11">The sequence shown here is derived from an EMBL/GenBank/DDBJ whole genome shotgun (WGS) entry which is preliminary data.</text>
</comment>
<dbReference type="Proteomes" id="UP000886796">
    <property type="component" value="Unassembled WGS sequence"/>
</dbReference>
<protein>
    <submittedName>
        <fullName evidence="11">DEAD/DEAH box helicase</fullName>
    </submittedName>
</protein>
<gene>
    <name evidence="11" type="ORF">IAB74_01755</name>
</gene>
<dbReference type="AlphaFoldDB" id="A0A9D1CKZ8"/>
<dbReference type="SMART" id="SM00487">
    <property type="entry name" value="DEXDc"/>
    <property type="match status" value="1"/>
</dbReference>
<dbReference type="Gene3D" id="3.40.50.300">
    <property type="entry name" value="P-loop containing nucleotide triphosphate hydrolases"/>
    <property type="match status" value="2"/>
</dbReference>
<evidence type="ECO:0000313" key="11">
    <source>
        <dbReference type="EMBL" id="HIQ67221.1"/>
    </source>
</evidence>
<keyword evidence="4 7" id="KW-0067">ATP-binding</keyword>
<dbReference type="InterPro" id="IPR050079">
    <property type="entry name" value="DEAD_box_RNA_helicase"/>
</dbReference>
<dbReference type="PROSITE" id="PS51194">
    <property type="entry name" value="HELICASE_CTER"/>
    <property type="match status" value="1"/>
</dbReference>
<evidence type="ECO:0000256" key="2">
    <source>
        <dbReference type="ARBA" id="ARBA00022801"/>
    </source>
</evidence>
<keyword evidence="3 7" id="KW-0347">Helicase</keyword>
<dbReference type="GO" id="GO:0003724">
    <property type="term" value="F:RNA helicase activity"/>
    <property type="evidence" value="ECO:0007669"/>
    <property type="project" value="InterPro"/>
</dbReference>
<dbReference type="Pfam" id="PF00271">
    <property type="entry name" value="Helicase_C"/>
    <property type="match status" value="1"/>
</dbReference>
<evidence type="ECO:0000256" key="4">
    <source>
        <dbReference type="ARBA" id="ARBA00022840"/>
    </source>
</evidence>